<reference evidence="1" key="1">
    <citation type="submission" date="2020-11" db="EMBL/GenBank/DDBJ databases">
        <authorList>
            <consortium name="DOE Joint Genome Institute"/>
            <person name="Ahrendt S."/>
            <person name="Riley R."/>
            <person name="Andreopoulos W."/>
            <person name="LaButti K."/>
            <person name="Pangilinan J."/>
            <person name="Ruiz-duenas F.J."/>
            <person name="Barrasa J.M."/>
            <person name="Sanchez-Garcia M."/>
            <person name="Camarero S."/>
            <person name="Miyauchi S."/>
            <person name="Serrano A."/>
            <person name="Linde D."/>
            <person name="Babiker R."/>
            <person name="Drula E."/>
            <person name="Ayuso-Fernandez I."/>
            <person name="Pacheco R."/>
            <person name="Padilla G."/>
            <person name="Ferreira P."/>
            <person name="Barriuso J."/>
            <person name="Kellner H."/>
            <person name="Castanera R."/>
            <person name="Alfaro M."/>
            <person name="Ramirez L."/>
            <person name="Pisabarro A.G."/>
            <person name="Kuo A."/>
            <person name="Tritt A."/>
            <person name="Lipzen A."/>
            <person name="He G."/>
            <person name="Yan M."/>
            <person name="Ng V."/>
            <person name="Cullen D."/>
            <person name="Martin F."/>
            <person name="Rosso M.-N."/>
            <person name="Henrissat B."/>
            <person name="Hibbett D."/>
            <person name="Martinez A.T."/>
            <person name="Grigoriev I.V."/>
        </authorList>
    </citation>
    <scope>NUCLEOTIDE SEQUENCE</scope>
    <source>
        <strain evidence="1">AH 44721</strain>
    </source>
</reference>
<comment type="caution">
    <text evidence="1">The sequence shown here is derived from an EMBL/GenBank/DDBJ whole genome shotgun (WGS) entry which is preliminary data.</text>
</comment>
<keyword evidence="2" id="KW-1185">Reference proteome</keyword>
<dbReference type="EMBL" id="JADNYJ010000045">
    <property type="protein sequence ID" value="KAF8900820.1"/>
    <property type="molecule type" value="Genomic_DNA"/>
</dbReference>
<evidence type="ECO:0000313" key="2">
    <source>
        <dbReference type="Proteomes" id="UP000724874"/>
    </source>
</evidence>
<name>A0A9P5TN43_GYMJU</name>
<organism evidence="1 2">
    <name type="scientific">Gymnopilus junonius</name>
    <name type="common">Spectacular rustgill mushroom</name>
    <name type="synonym">Gymnopilus spectabilis subsp. junonius</name>
    <dbReference type="NCBI Taxonomy" id="109634"/>
    <lineage>
        <taxon>Eukaryota</taxon>
        <taxon>Fungi</taxon>
        <taxon>Dikarya</taxon>
        <taxon>Basidiomycota</taxon>
        <taxon>Agaricomycotina</taxon>
        <taxon>Agaricomycetes</taxon>
        <taxon>Agaricomycetidae</taxon>
        <taxon>Agaricales</taxon>
        <taxon>Agaricineae</taxon>
        <taxon>Hymenogastraceae</taxon>
        <taxon>Gymnopilus</taxon>
    </lineage>
</organism>
<accession>A0A9P5TN43</accession>
<dbReference type="AlphaFoldDB" id="A0A9P5TN43"/>
<gene>
    <name evidence="1" type="ORF">CPB84DRAFT_1747279</name>
</gene>
<evidence type="ECO:0000313" key="1">
    <source>
        <dbReference type="EMBL" id="KAF8900820.1"/>
    </source>
</evidence>
<dbReference type="Proteomes" id="UP000724874">
    <property type="component" value="Unassembled WGS sequence"/>
</dbReference>
<protein>
    <submittedName>
        <fullName evidence="1">Uncharacterized protein</fullName>
    </submittedName>
</protein>
<sequence length="201" mass="22416">MRMSVLQILERVCVGTHESWRMIARKGRAWWDDHHLCKPQLQRDGAVVKAELQGKTNSFGIPQLCSNLSFLGKFMSDNTIVHLGNSTGAGIPARFTGRVADGNGYGIRFWIPGHGLRGLPASRYPKVLDGARMQQWEPRQREALQVVLRRRLSPSPLPRLQMRDGGFAPQQEFNSCWVLSLVDEGLQRVAMATHSSIGASA</sequence>
<proteinExistence type="predicted"/>